<dbReference type="Proteomes" id="UP000426265">
    <property type="component" value="Unassembled WGS sequence"/>
</dbReference>
<dbReference type="EMBL" id="CACRSJ010000111">
    <property type="protein sequence ID" value="VYS71819.1"/>
    <property type="molecule type" value="Genomic_DNA"/>
</dbReference>
<dbReference type="EMBL" id="CACSHJ010000098">
    <property type="protein sequence ID" value="CAA0413937.1"/>
    <property type="molecule type" value="Genomic_DNA"/>
</dbReference>
<evidence type="ECO:0000313" key="4">
    <source>
        <dbReference type="Proteomes" id="UP000426265"/>
    </source>
</evidence>
<dbReference type="KEGG" id="ath:AT1G65346"/>
<organism evidence="3 4">
    <name type="scientific">Arabidopsis thaliana</name>
    <name type="common">Mouse-ear cress</name>
    <dbReference type="NCBI Taxonomy" id="3702"/>
    <lineage>
        <taxon>Eukaryota</taxon>
        <taxon>Viridiplantae</taxon>
        <taxon>Streptophyta</taxon>
        <taxon>Embryophyta</taxon>
        <taxon>Tracheophyta</taxon>
        <taxon>Spermatophyta</taxon>
        <taxon>Magnoliopsida</taxon>
        <taxon>eudicotyledons</taxon>
        <taxon>Gunneridae</taxon>
        <taxon>Pentapetalae</taxon>
        <taxon>rosids</taxon>
        <taxon>malvids</taxon>
        <taxon>Brassicales</taxon>
        <taxon>Brassicaceae</taxon>
        <taxon>Camelineae</taxon>
        <taxon>Arabidopsis</taxon>
    </lineage>
</organism>
<dbReference type="AlphaFoldDB" id="A0A654GF75"/>
<dbReference type="Proteomes" id="UP000434276">
    <property type="component" value="Unassembled WGS sequence"/>
</dbReference>
<evidence type="ECO:0000313" key="2">
    <source>
        <dbReference type="EMBL" id="CAA0413937.1"/>
    </source>
</evidence>
<dbReference type="RefSeq" id="NP_001154448.1">
    <property type="nucleotide sequence ID" value="NM_001160976.1"/>
</dbReference>
<evidence type="ECO:0000313" key="5">
    <source>
        <dbReference type="Proteomes" id="UP000434276"/>
    </source>
</evidence>
<gene>
    <name evidence="1" type="ordered locus">At1g65346</name>
    <name evidence="3" type="ORF">AN1_LOCUS27192</name>
    <name evidence="2" type="ORF">C24_LOCUS27028</name>
</gene>
<dbReference type="OrthoDB" id="1109878at2759"/>
<evidence type="ECO:0000313" key="1">
    <source>
        <dbReference type="Araport" id="AT1G65346"/>
    </source>
</evidence>
<reference evidence="3 4" key="1">
    <citation type="submission" date="2019-11" db="EMBL/GenBank/DDBJ databases">
        <authorList>
            <person name="Jiao W.-B."/>
            <person name="Schneeberger K."/>
        </authorList>
    </citation>
    <scope>NUCLEOTIDE SEQUENCE [LARGE SCALE GENOMIC DNA]</scope>
    <source>
        <strain evidence="4">cv. An-1</strain>
        <strain evidence="5">cv. C24</strain>
    </source>
</reference>
<protein>
    <submittedName>
        <fullName evidence="3">Uncharacterized protein</fullName>
    </submittedName>
</protein>
<evidence type="ECO:0000313" key="3">
    <source>
        <dbReference type="EMBL" id="VYS71819.1"/>
    </source>
</evidence>
<proteinExistence type="predicted"/>
<sequence>MSSLILSTFAERLTELGQRTTFLELPPYLDRSFPNSNSGKVVQTKQGSMELRFDVIDLPYVGLPNLPSGRKGLGPININMYRSLPPTTQAISYWDSPQVLESMGSLQLVPQTQTIGQGSIRL</sequence>
<name>A0A654GF75_ARATH</name>
<dbReference type="Araport" id="AT1G65346"/>
<dbReference type="GeneID" id="7922305"/>
<accession>A0A654GF75</accession>
<dbReference type="ExpressionAtlas" id="A0A654GF75">
    <property type="expression patterns" value="baseline"/>
</dbReference>